<dbReference type="InterPro" id="IPR011335">
    <property type="entry name" value="Restrct_endonuc-II-like"/>
</dbReference>
<evidence type="ECO:0000313" key="1">
    <source>
        <dbReference type="EMBL" id="OYQ20603.1"/>
    </source>
</evidence>
<gene>
    <name evidence="1" type="ORF">CHR90_04305</name>
</gene>
<dbReference type="AlphaFoldDB" id="A0A255XUJ8"/>
<evidence type="ECO:0008006" key="3">
    <source>
        <dbReference type="Google" id="ProtNLM"/>
    </source>
</evidence>
<name>A0A255XUJ8_9PROT</name>
<dbReference type="SUPFAM" id="SSF52980">
    <property type="entry name" value="Restriction endonuclease-like"/>
    <property type="match status" value="1"/>
</dbReference>
<dbReference type="Pfam" id="PF09195">
    <property type="entry name" value="Endonuc-BglII"/>
    <property type="match status" value="1"/>
</dbReference>
<dbReference type="RefSeq" id="WP_094407754.1">
    <property type="nucleotide sequence ID" value="NZ_BMJZ01000009.1"/>
</dbReference>
<organism evidence="1 2">
    <name type="scientific">Elstera cyanobacteriorum</name>
    <dbReference type="NCBI Taxonomy" id="2022747"/>
    <lineage>
        <taxon>Bacteria</taxon>
        <taxon>Pseudomonadati</taxon>
        <taxon>Pseudomonadota</taxon>
        <taxon>Alphaproteobacteria</taxon>
        <taxon>Rhodospirillales</taxon>
        <taxon>Rhodospirillaceae</taxon>
        <taxon>Elstera</taxon>
    </lineage>
</organism>
<dbReference type="GO" id="GO:0009036">
    <property type="term" value="F:type II site-specific deoxyribonuclease activity"/>
    <property type="evidence" value="ECO:0007669"/>
    <property type="project" value="InterPro"/>
</dbReference>
<dbReference type="InterPro" id="IPR015278">
    <property type="entry name" value="BglII-like"/>
</dbReference>
<accession>A0A255XUJ8</accession>
<sequence>MSSPGSERELSAKDVRISEIFTSDFLERFEVHSYRNASHILAAANPVEIAELIYALTRFHIDMADILTPGGNKSDIAKRMDKLLNPLGWWETRVQGDLLVRKIALVPASERAKSNQKADDTSVETEDTFRIASFIDGHKIDFVKNRVAFDMEWNSKDQTFDRDLYAARTFYDCGLIDGCILLTRSRELNHVFDEIGRRTSRGDFRAKYGASTTWMGKLLYRLDAGRAGGCPILALGIRPAVIRDFQSWMDANPISPKTPNDPVSAG</sequence>
<reference evidence="1 2" key="1">
    <citation type="submission" date="2017-07" db="EMBL/GenBank/DDBJ databases">
        <title>Elstera cyanobacteriorum sp. nov., a novel bacterium isolated from cyanobacterial aggregates in a eutrophic lake.</title>
        <authorList>
            <person name="Cai H."/>
        </authorList>
    </citation>
    <scope>NUCLEOTIDE SEQUENCE [LARGE SCALE GENOMIC DNA]</scope>
    <source>
        <strain evidence="1 2">TH019</strain>
    </source>
</reference>
<proteinExistence type="predicted"/>
<dbReference type="OrthoDB" id="1956808at2"/>
<evidence type="ECO:0000313" key="2">
    <source>
        <dbReference type="Proteomes" id="UP000216361"/>
    </source>
</evidence>
<protein>
    <recommendedName>
        <fullName evidence="3">Restriction endonuclease</fullName>
    </recommendedName>
</protein>
<dbReference type="EMBL" id="NOXS01000027">
    <property type="protein sequence ID" value="OYQ20603.1"/>
    <property type="molecule type" value="Genomic_DNA"/>
</dbReference>
<comment type="caution">
    <text evidence="1">The sequence shown here is derived from an EMBL/GenBank/DDBJ whole genome shotgun (WGS) entry which is preliminary data.</text>
</comment>
<dbReference type="Proteomes" id="UP000216361">
    <property type="component" value="Unassembled WGS sequence"/>
</dbReference>
<dbReference type="GO" id="GO:0009307">
    <property type="term" value="P:DNA restriction-modification system"/>
    <property type="evidence" value="ECO:0007669"/>
    <property type="project" value="InterPro"/>
</dbReference>
<keyword evidence="2" id="KW-1185">Reference proteome</keyword>